<dbReference type="InterPro" id="IPR036365">
    <property type="entry name" value="PGBD-like_sf"/>
</dbReference>
<proteinExistence type="predicted"/>
<dbReference type="Gene3D" id="1.10.101.10">
    <property type="entry name" value="PGBD-like superfamily/PGBD"/>
    <property type="match status" value="2"/>
</dbReference>
<dbReference type="AlphaFoldDB" id="A0A173Z3W2"/>
<sequence length="301" mass="32536">MEPITTGMQGAAVEDVQSRLLQLGYTIDAAEVTDKYFGATTEQAVSTFRLDSGLAAGHAVDIPCWSALVDASYKLGDRTLYLRMPNFHGADVQALQRALNVLGFACGEDDGYFGPHTEAALQQFQENVGLFADGMAFQDTYAYINRLHHVWEGKPSVTEAESRIGFARAANVLERFQIAVIGEDPIARSVASRMWNIATATTDNSGMMLCDSEVPTDVDLVLEIASDELPADAAPRATIALAECHNLAQRIRTANVAAQQKPARIRIELTGMTRYNGTFTASDAQTLAVRLLDGVCDALAD</sequence>
<name>A0A173Z3W2_9ACTN</name>
<dbReference type="EMBL" id="JAQLEC010000022">
    <property type="protein sequence ID" value="MDB1839279.1"/>
    <property type="molecule type" value="Genomic_DNA"/>
</dbReference>
<dbReference type="Proteomes" id="UP000095468">
    <property type="component" value="Unassembled WGS sequence"/>
</dbReference>
<dbReference type="InterPro" id="IPR036366">
    <property type="entry name" value="PGBDSf"/>
</dbReference>
<dbReference type="RefSeq" id="WP_022094145.1">
    <property type="nucleotide sequence ID" value="NZ_CP040348.1"/>
</dbReference>
<evidence type="ECO:0000313" key="2">
    <source>
        <dbReference type="EMBL" id="CUN70547.1"/>
    </source>
</evidence>
<evidence type="ECO:0000313" key="4">
    <source>
        <dbReference type="Proteomes" id="UP000095468"/>
    </source>
</evidence>
<evidence type="ECO:0000313" key="3">
    <source>
        <dbReference type="EMBL" id="MDB1839279.1"/>
    </source>
</evidence>
<feature type="domain" description="Peptidoglycan binding-like" evidence="1">
    <location>
        <begin position="9"/>
        <end position="55"/>
    </location>
</feature>
<evidence type="ECO:0000259" key="1">
    <source>
        <dbReference type="Pfam" id="PF01471"/>
    </source>
</evidence>
<accession>A0A173Z3W2</accession>
<organism evidence="2 4">
    <name type="scientific">Collinsella aerofaciens</name>
    <dbReference type="NCBI Taxonomy" id="74426"/>
    <lineage>
        <taxon>Bacteria</taxon>
        <taxon>Bacillati</taxon>
        <taxon>Actinomycetota</taxon>
        <taxon>Coriobacteriia</taxon>
        <taxon>Coriobacteriales</taxon>
        <taxon>Coriobacteriaceae</taxon>
        <taxon>Collinsella</taxon>
    </lineage>
</organism>
<feature type="domain" description="Peptidoglycan binding-like" evidence="1">
    <location>
        <begin position="89"/>
        <end position="140"/>
    </location>
</feature>
<dbReference type="Proteomes" id="UP001212741">
    <property type="component" value="Unassembled WGS sequence"/>
</dbReference>
<protein>
    <submittedName>
        <fullName evidence="3">Peptidoglycan-binding protein</fullName>
    </submittedName>
    <submittedName>
        <fullName evidence="2">Uncharacterized conserved protein</fullName>
    </submittedName>
</protein>
<reference evidence="3" key="2">
    <citation type="submission" date="2023-01" db="EMBL/GenBank/DDBJ databases">
        <title>Human gut microbiome strain richness.</title>
        <authorList>
            <person name="Chen-Liaw A."/>
        </authorList>
    </citation>
    <scope>NUCLEOTIDE SEQUENCE</scope>
    <source>
        <strain evidence="3">D54st1_D6_D54t1_190329</strain>
    </source>
</reference>
<dbReference type="Pfam" id="PF01471">
    <property type="entry name" value="PG_binding_1"/>
    <property type="match status" value="2"/>
</dbReference>
<dbReference type="InterPro" id="IPR002477">
    <property type="entry name" value="Peptidoglycan-bd-like"/>
</dbReference>
<dbReference type="EMBL" id="CYYP01000003">
    <property type="protein sequence ID" value="CUN70547.1"/>
    <property type="molecule type" value="Genomic_DNA"/>
</dbReference>
<dbReference type="SUPFAM" id="SSF47090">
    <property type="entry name" value="PGBD-like"/>
    <property type="match status" value="2"/>
</dbReference>
<gene>
    <name evidence="2" type="ORF">ERS852381_00574</name>
    <name evidence="3" type="ORF">PMW86_06715</name>
</gene>
<reference evidence="2 4" key="1">
    <citation type="submission" date="2015-09" db="EMBL/GenBank/DDBJ databases">
        <authorList>
            <consortium name="Pathogen Informatics"/>
        </authorList>
    </citation>
    <scope>NUCLEOTIDE SEQUENCE [LARGE SCALE GENOMIC DNA]</scope>
    <source>
        <strain evidence="2 4">2789STDY5608823</strain>
    </source>
</reference>